<organism evidence="1 2">
    <name type="scientific">Cloeon dipterum</name>
    <dbReference type="NCBI Taxonomy" id="197152"/>
    <lineage>
        <taxon>Eukaryota</taxon>
        <taxon>Metazoa</taxon>
        <taxon>Ecdysozoa</taxon>
        <taxon>Arthropoda</taxon>
        <taxon>Hexapoda</taxon>
        <taxon>Insecta</taxon>
        <taxon>Pterygota</taxon>
        <taxon>Palaeoptera</taxon>
        <taxon>Ephemeroptera</taxon>
        <taxon>Pisciforma</taxon>
        <taxon>Baetidae</taxon>
        <taxon>Cloeon</taxon>
    </lineage>
</organism>
<dbReference type="InterPro" id="IPR032675">
    <property type="entry name" value="LRR_dom_sf"/>
</dbReference>
<dbReference type="Proteomes" id="UP000494165">
    <property type="component" value="Unassembled WGS sequence"/>
</dbReference>
<dbReference type="AlphaFoldDB" id="A0A8S1CPZ0"/>
<evidence type="ECO:0000313" key="2">
    <source>
        <dbReference type="Proteomes" id="UP000494165"/>
    </source>
</evidence>
<protein>
    <submittedName>
        <fullName evidence="1">Uncharacterized protein</fullName>
    </submittedName>
</protein>
<proteinExistence type="predicted"/>
<dbReference type="Gene3D" id="3.80.10.10">
    <property type="entry name" value="Ribonuclease Inhibitor"/>
    <property type="match status" value="1"/>
</dbReference>
<dbReference type="SUPFAM" id="SSF52047">
    <property type="entry name" value="RNI-like"/>
    <property type="match status" value="1"/>
</dbReference>
<accession>A0A8S1CPZ0</accession>
<reference evidence="1 2" key="1">
    <citation type="submission" date="2020-04" db="EMBL/GenBank/DDBJ databases">
        <authorList>
            <person name="Alioto T."/>
            <person name="Alioto T."/>
            <person name="Gomez Garrido J."/>
        </authorList>
    </citation>
    <scope>NUCLEOTIDE SEQUENCE [LARGE SCALE GENOMIC DNA]</scope>
</reference>
<sequence>MEIAAKSDFGKSLMRPFNAVMLQLEMKKMISMKYPKSLKNTCKDFIRNKKNTFINGSSNPFSVLPDCLKTELIMMSKDETSWGKWEECLINKQMNSLVFFLEPSLVNVREAFKVIKDLFTSLDKVKPNVKSLRWEDNSDYSPILSSNHLKETTFLSSEYYTSLQELKIHCIASDEEFLNRIACCLKNLQVLDLVLAAVSPQGLSCLTSMKHLRVFLFTLACGTYFDLNNKYNILYNQCVQLMPKLQIIGTETDFKMLQSDFDSSSFRNIKIIIQFDSLPIPVELGLRQLTLHKNGAIPNGIYLPNLKSLLLWNPALNLMFDDRFSKVTSLSLIETNLLEILRILDKLGTQLKVLLLMTGQDDLQLDLILTLCPNLEEFHLPRCPAYLTMNNDLEPKADLEKLEVLRVELITHLDGVTPSFTPGVLVQLLRAPNLRELILHWIDFTQDEAEDIVKLLLEGEMLQKLERFEVENWAILEGQYHDAEIEERFDLVLTCMAYCCPRFVHLFIHDFSACN</sequence>
<name>A0A8S1CPZ0_9INSE</name>
<gene>
    <name evidence="1" type="ORF">CLODIP_2_CD08332</name>
</gene>
<dbReference type="EMBL" id="CADEPI010000057">
    <property type="protein sequence ID" value="CAB3370941.1"/>
    <property type="molecule type" value="Genomic_DNA"/>
</dbReference>
<evidence type="ECO:0000313" key="1">
    <source>
        <dbReference type="EMBL" id="CAB3370941.1"/>
    </source>
</evidence>
<comment type="caution">
    <text evidence="1">The sequence shown here is derived from an EMBL/GenBank/DDBJ whole genome shotgun (WGS) entry which is preliminary data.</text>
</comment>
<keyword evidence="2" id="KW-1185">Reference proteome</keyword>